<comment type="caution">
    <text evidence="3">The sequence shown here is derived from an EMBL/GenBank/DDBJ whole genome shotgun (WGS) entry which is preliminary data.</text>
</comment>
<name>A0A1X2FJE4_9MYCO</name>
<evidence type="ECO:0000256" key="1">
    <source>
        <dbReference type="SAM" id="MobiDB-lite"/>
    </source>
</evidence>
<organism evidence="3 4">
    <name type="scientific">Mycolicibacterium wolinskyi</name>
    <dbReference type="NCBI Taxonomy" id="59750"/>
    <lineage>
        <taxon>Bacteria</taxon>
        <taxon>Bacillati</taxon>
        <taxon>Actinomycetota</taxon>
        <taxon>Actinomycetes</taxon>
        <taxon>Mycobacteriales</taxon>
        <taxon>Mycobacteriaceae</taxon>
        <taxon>Mycolicibacterium</taxon>
    </lineage>
</organism>
<protein>
    <submittedName>
        <fullName evidence="3">Uncharacterized protein</fullName>
    </submittedName>
</protein>
<sequence>MGYPGQPGGVPPWGAQPPNKPDKTKWILGGVALVAIVALAIVATLYVTRADGSAGSSGAPGPGGSGFASADDAGPAGIITDDSTCEAWRTISHDMEAVSDAVKWNEQDYSVPAAQWNADQRNAFEKKSASLGSAVPKVESLAKQTPHRVMRELYGQYIAYTQAWIDAVPTYSATDRDSVATSNQLFTVLNRVCDAIYFRAAQQLAPLIAAAAPPSDVQALQGEAQPATEPFMNQGDASCEDWRAMIDRFEQDSRMKAWNDLDPNVRASERTPEYTAVVDAVLPVLGTYADDMERLGRQSGNPVWEDFAVTAAQYMRAYIQGAPTYRPAYGLLSLTSTILANSVNWACKAHA</sequence>
<dbReference type="EMBL" id="LQQA01000005">
    <property type="protein sequence ID" value="ORX18553.1"/>
    <property type="molecule type" value="Genomic_DNA"/>
</dbReference>
<keyword evidence="2" id="KW-0472">Membrane</keyword>
<evidence type="ECO:0000313" key="3">
    <source>
        <dbReference type="EMBL" id="ORX18553.1"/>
    </source>
</evidence>
<evidence type="ECO:0000256" key="2">
    <source>
        <dbReference type="SAM" id="Phobius"/>
    </source>
</evidence>
<feature type="compositionally biased region" description="Low complexity" evidence="1">
    <location>
        <begin position="67"/>
        <end position="77"/>
    </location>
</feature>
<feature type="transmembrane region" description="Helical" evidence="2">
    <location>
        <begin position="26"/>
        <end position="47"/>
    </location>
</feature>
<feature type="region of interest" description="Disordered" evidence="1">
    <location>
        <begin position="52"/>
        <end position="79"/>
    </location>
</feature>
<proteinExistence type="predicted"/>
<reference evidence="3 4" key="1">
    <citation type="submission" date="2016-01" db="EMBL/GenBank/DDBJ databases">
        <title>The new phylogeny of the genus Mycobacterium.</title>
        <authorList>
            <person name="Tarcisio F."/>
            <person name="Conor M."/>
            <person name="Antonella G."/>
            <person name="Elisabetta G."/>
            <person name="Giulia F.S."/>
            <person name="Sara T."/>
            <person name="Anna F."/>
            <person name="Clotilde B."/>
            <person name="Roberto B."/>
            <person name="Veronica D.S."/>
            <person name="Fabio R."/>
            <person name="Monica P."/>
            <person name="Olivier J."/>
            <person name="Enrico T."/>
            <person name="Nicola S."/>
        </authorList>
    </citation>
    <scope>NUCLEOTIDE SEQUENCE [LARGE SCALE GENOMIC DNA]</scope>
    <source>
        <strain evidence="3 4">ATCC 700010</strain>
    </source>
</reference>
<keyword evidence="2" id="KW-0812">Transmembrane</keyword>
<evidence type="ECO:0000313" key="4">
    <source>
        <dbReference type="Proteomes" id="UP000193964"/>
    </source>
</evidence>
<accession>A0A1X2FJE4</accession>
<gene>
    <name evidence="3" type="ORF">AWC31_14755</name>
</gene>
<dbReference type="Proteomes" id="UP000193964">
    <property type="component" value="Unassembled WGS sequence"/>
</dbReference>
<keyword evidence="2" id="KW-1133">Transmembrane helix</keyword>
<dbReference type="AlphaFoldDB" id="A0A1X2FJE4"/>